<name>A0A383E6Q1_9ZZZZ</name>
<dbReference type="EMBL" id="UINC01222824">
    <property type="protein sequence ID" value="SVE51768.1"/>
    <property type="molecule type" value="Genomic_DNA"/>
</dbReference>
<reference evidence="1" key="1">
    <citation type="submission" date="2018-05" db="EMBL/GenBank/DDBJ databases">
        <authorList>
            <person name="Lanie J.A."/>
            <person name="Ng W.-L."/>
            <person name="Kazmierczak K.M."/>
            <person name="Andrzejewski T.M."/>
            <person name="Davidsen T.M."/>
            <person name="Wayne K.J."/>
            <person name="Tettelin H."/>
            <person name="Glass J.I."/>
            <person name="Rusch D."/>
            <person name="Podicherti R."/>
            <person name="Tsui H.-C.T."/>
            <person name="Winkler M.E."/>
        </authorList>
    </citation>
    <scope>NUCLEOTIDE SEQUENCE</scope>
</reference>
<sequence length="204" mass="22342">TGKINSPNIIIRSGQRKLENPDLPAYKPIKEDINLDGSSIWMTTDQKVDIKLDNSHSTFIWADKGSEGFGGNRITINSDGLIFNSKKNNILMSSMGFIGFTANTEIGLEVPNDTGRVYLGDGMANQPVLGGDQTMELFGLLVDYLLEFTNQLEPAMGSIINFPVPIPHIPISCSTLITKLETLKTRMNEPKSKTVHVGHLRGPA</sequence>
<dbReference type="AlphaFoldDB" id="A0A383E6Q1"/>
<gene>
    <name evidence="1" type="ORF">METZ01_LOCUS504622</name>
</gene>
<protein>
    <submittedName>
        <fullName evidence="1">Uncharacterized protein</fullName>
    </submittedName>
</protein>
<proteinExistence type="predicted"/>
<feature type="non-terminal residue" evidence="1">
    <location>
        <position position="1"/>
    </location>
</feature>
<evidence type="ECO:0000313" key="1">
    <source>
        <dbReference type="EMBL" id="SVE51768.1"/>
    </source>
</evidence>
<accession>A0A383E6Q1</accession>
<organism evidence="1">
    <name type="scientific">marine metagenome</name>
    <dbReference type="NCBI Taxonomy" id="408172"/>
    <lineage>
        <taxon>unclassified sequences</taxon>
        <taxon>metagenomes</taxon>
        <taxon>ecological metagenomes</taxon>
    </lineage>
</organism>